<gene>
    <name evidence="1" type="ORF">LCGC14_1866330</name>
</gene>
<organism evidence="1">
    <name type="scientific">marine sediment metagenome</name>
    <dbReference type="NCBI Taxonomy" id="412755"/>
    <lineage>
        <taxon>unclassified sequences</taxon>
        <taxon>metagenomes</taxon>
        <taxon>ecological metagenomes</taxon>
    </lineage>
</organism>
<protein>
    <submittedName>
        <fullName evidence="1">Uncharacterized protein</fullName>
    </submittedName>
</protein>
<sequence length="84" mass="9520">ARVYIGIGRHHGEDQYLYGCMIDGVFVDEVGGPCPHIPLTSVELEDTVWNIWRCLVPLRTTDFLKIRRRPGRSMKSTICSACGR</sequence>
<proteinExistence type="predicted"/>
<dbReference type="AlphaFoldDB" id="A0A0F9GUD2"/>
<comment type="caution">
    <text evidence="1">The sequence shown here is derived from an EMBL/GenBank/DDBJ whole genome shotgun (WGS) entry which is preliminary data.</text>
</comment>
<reference evidence="1" key="1">
    <citation type="journal article" date="2015" name="Nature">
        <title>Complex archaea that bridge the gap between prokaryotes and eukaryotes.</title>
        <authorList>
            <person name="Spang A."/>
            <person name="Saw J.H."/>
            <person name="Jorgensen S.L."/>
            <person name="Zaremba-Niedzwiedzka K."/>
            <person name="Martijn J."/>
            <person name="Lind A.E."/>
            <person name="van Eijk R."/>
            <person name="Schleper C."/>
            <person name="Guy L."/>
            <person name="Ettema T.J."/>
        </authorList>
    </citation>
    <scope>NUCLEOTIDE SEQUENCE</scope>
</reference>
<accession>A0A0F9GUD2</accession>
<name>A0A0F9GUD2_9ZZZZ</name>
<feature type="non-terminal residue" evidence="1">
    <location>
        <position position="1"/>
    </location>
</feature>
<dbReference type="EMBL" id="LAZR01018969">
    <property type="protein sequence ID" value="KKL94266.1"/>
    <property type="molecule type" value="Genomic_DNA"/>
</dbReference>
<evidence type="ECO:0000313" key="1">
    <source>
        <dbReference type="EMBL" id="KKL94266.1"/>
    </source>
</evidence>